<feature type="domain" description="HTH marR-type" evidence="2">
    <location>
        <begin position="14"/>
        <end position="61"/>
    </location>
</feature>
<dbReference type="SUPFAM" id="SSF46785">
    <property type="entry name" value="Winged helix' DNA-binding domain"/>
    <property type="match status" value="1"/>
</dbReference>
<accession>A0ABD5YG10</accession>
<protein>
    <submittedName>
        <fullName evidence="3">MarR family transcriptional regulator</fullName>
    </submittedName>
</protein>
<evidence type="ECO:0000313" key="4">
    <source>
        <dbReference type="Proteomes" id="UP001596390"/>
    </source>
</evidence>
<organism evidence="3 4">
    <name type="scientific">Halorubrum yunnanense</name>
    <dbReference type="NCBI Taxonomy" id="1526162"/>
    <lineage>
        <taxon>Archaea</taxon>
        <taxon>Methanobacteriati</taxon>
        <taxon>Methanobacteriota</taxon>
        <taxon>Stenosarchaea group</taxon>
        <taxon>Halobacteria</taxon>
        <taxon>Halobacteriales</taxon>
        <taxon>Haloferacaceae</taxon>
        <taxon>Halorubrum</taxon>
    </lineage>
</organism>
<feature type="region of interest" description="Disordered" evidence="1">
    <location>
        <begin position="96"/>
        <end position="118"/>
    </location>
</feature>
<reference evidence="3 4" key="1">
    <citation type="journal article" date="2019" name="Int. J. Syst. Evol. Microbiol.">
        <title>The Global Catalogue of Microorganisms (GCM) 10K type strain sequencing project: providing services to taxonomists for standard genome sequencing and annotation.</title>
        <authorList>
            <consortium name="The Broad Institute Genomics Platform"/>
            <consortium name="The Broad Institute Genome Sequencing Center for Infectious Disease"/>
            <person name="Wu L."/>
            <person name="Ma J."/>
        </authorList>
    </citation>
    <scope>NUCLEOTIDE SEQUENCE [LARGE SCALE GENOMIC DNA]</scope>
    <source>
        <strain evidence="3 4">Q85</strain>
    </source>
</reference>
<sequence>MSEGSFPVTPGSSEYTTLSFLVARCGRRFSPGEIAVHTDISETKVSNAVAQLVKWGLVQQAATDFYVDPAQAKEIRQRLRSLDAVVQLFETAPTDDAYAEPGWTDEVPSLTVSQDDRS</sequence>
<dbReference type="InterPro" id="IPR000835">
    <property type="entry name" value="HTH_MarR-typ"/>
</dbReference>
<evidence type="ECO:0000256" key="1">
    <source>
        <dbReference type="SAM" id="MobiDB-lite"/>
    </source>
</evidence>
<dbReference type="InterPro" id="IPR036390">
    <property type="entry name" value="WH_DNA-bd_sf"/>
</dbReference>
<dbReference type="InterPro" id="IPR036388">
    <property type="entry name" value="WH-like_DNA-bd_sf"/>
</dbReference>
<comment type="caution">
    <text evidence="3">The sequence shown here is derived from an EMBL/GenBank/DDBJ whole genome shotgun (WGS) entry which is preliminary data.</text>
</comment>
<dbReference type="EMBL" id="JBHSZZ010000084">
    <property type="protein sequence ID" value="MFC7188253.1"/>
    <property type="molecule type" value="Genomic_DNA"/>
</dbReference>
<dbReference type="Gene3D" id="1.10.10.10">
    <property type="entry name" value="Winged helix-like DNA-binding domain superfamily/Winged helix DNA-binding domain"/>
    <property type="match status" value="1"/>
</dbReference>
<dbReference type="Pfam" id="PF12802">
    <property type="entry name" value="MarR_2"/>
    <property type="match status" value="1"/>
</dbReference>
<dbReference type="AlphaFoldDB" id="A0ABD5YG10"/>
<proteinExistence type="predicted"/>
<name>A0ABD5YG10_9EURY</name>
<dbReference type="GO" id="GO:0006355">
    <property type="term" value="P:regulation of DNA-templated transcription"/>
    <property type="evidence" value="ECO:0007669"/>
    <property type="project" value="UniProtKB-ARBA"/>
</dbReference>
<keyword evidence="4" id="KW-1185">Reference proteome</keyword>
<evidence type="ECO:0000259" key="2">
    <source>
        <dbReference type="Pfam" id="PF12802"/>
    </source>
</evidence>
<evidence type="ECO:0000313" key="3">
    <source>
        <dbReference type="EMBL" id="MFC7188253.1"/>
    </source>
</evidence>
<gene>
    <name evidence="3" type="ORF">ACFQMK_15515</name>
</gene>
<dbReference type="RefSeq" id="WP_267665693.1">
    <property type="nucleotide sequence ID" value="NZ_JAODIX010000084.1"/>
</dbReference>
<dbReference type="Proteomes" id="UP001596390">
    <property type="component" value="Unassembled WGS sequence"/>
</dbReference>